<evidence type="ECO:0000313" key="2">
    <source>
        <dbReference type="EMBL" id="NOU66230.1"/>
    </source>
</evidence>
<feature type="coiled-coil region" evidence="1">
    <location>
        <begin position="22"/>
        <end position="49"/>
    </location>
</feature>
<organism evidence="2 3">
    <name type="scientific">Paenibacillus plantarum</name>
    <dbReference type="NCBI Taxonomy" id="2654975"/>
    <lineage>
        <taxon>Bacteria</taxon>
        <taxon>Bacillati</taxon>
        <taxon>Bacillota</taxon>
        <taxon>Bacilli</taxon>
        <taxon>Bacillales</taxon>
        <taxon>Paenibacillaceae</taxon>
        <taxon>Paenibacillus</taxon>
    </lineage>
</organism>
<evidence type="ECO:0000313" key="3">
    <source>
        <dbReference type="Proteomes" id="UP000653578"/>
    </source>
</evidence>
<dbReference type="Proteomes" id="UP000653578">
    <property type="component" value="Unassembled WGS sequence"/>
</dbReference>
<keyword evidence="3" id="KW-1185">Reference proteome</keyword>
<evidence type="ECO:0000256" key="1">
    <source>
        <dbReference type="SAM" id="Coils"/>
    </source>
</evidence>
<protein>
    <submittedName>
        <fullName evidence="2">Uncharacterized protein</fullName>
    </submittedName>
</protein>
<comment type="caution">
    <text evidence="2">The sequence shown here is derived from an EMBL/GenBank/DDBJ whole genome shotgun (WGS) entry which is preliminary data.</text>
</comment>
<accession>A0ABX1XEA5</accession>
<gene>
    <name evidence="2" type="ORF">GC096_19505</name>
</gene>
<name>A0ABX1XEA5_9BACL</name>
<dbReference type="RefSeq" id="WP_171632535.1">
    <property type="nucleotide sequence ID" value="NZ_WHNY01000060.1"/>
</dbReference>
<keyword evidence="1" id="KW-0175">Coiled coil</keyword>
<sequence>MSNQISQLNIENKELSFLIPSNLEKVENIKKMENEIRDMEITHNNQLNEKDRIIAQKKDLLESIIDSKGWRILERLRRIRKFIYR</sequence>
<dbReference type="EMBL" id="WHNY01000060">
    <property type="protein sequence ID" value="NOU66230.1"/>
    <property type="molecule type" value="Genomic_DNA"/>
</dbReference>
<reference evidence="2 3" key="1">
    <citation type="submission" date="2019-10" db="EMBL/GenBank/DDBJ databases">
        <title>Description of Paenibacillus humi sp. nov.</title>
        <authorList>
            <person name="Carlier A."/>
            <person name="Qi S."/>
        </authorList>
    </citation>
    <scope>NUCLEOTIDE SEQUENCE [LARGE SCALE GENOMIC DNA]</scope>
    <source>
        <strain evidence="2 3">LMG 31461</strain>
    </source>
</reference>
<proteinExistence type="predicted"/>